<sequence length="106" mass="11365">MDLAGKEGVPILLLLAVMLWIFLKFMFLSTWLFSSFSTSVKSNMDMDLVISGTPVIDLANLANSGSLDSSAIISVSVSDISWLTLVIKLRMSIKTSGSADGVCLSM</sequence>
<keyword evidence="1" id="KW-0812">Transmembrane</keyword>
<dbReference type="AlphaFoldDB" id="A0A9P8QB71"/>
<evidence type="ECO:0000313" key="2">
    <source>
        <dbReference type="EMBL" id="KAH3687367.1"/>
    </source>
</evidence>
<reference evidence="2" key="2">
    <citation type="submission" date="2021-01" db="EMBL/GenBank/DDBJ databases">
        <authorList>
            <person name="Schikora-Tamarit M.A."/>
        </authorList>
    </citation>
    <scope>NUCLEOTIDE SEQUENCE</scope>
    <source>
        <strain evidence="2">CBS2887</strain>
    </source>
</reference>
<keyword evidence="3" id="KW-1185">Reference proteome</keyword>
<gene>
    <name evidence="2" type="ORF">WICPIJ_001644</name>
</gene>
<comment type="caution">
    <text evidence="2">The sequence shown here is derived from an EMBL/GenBank/DDBJ whole genome shotgun (WGS) entry which is preliminary data.</text>
</comment>
<organism evidence="2 3">
    <name type="scientific">Wickerhamomyces pijperi</name>
    <name type="common">Yeast</name>
    <name type="synonym">Pichia pijperi</name>
    <dbReference type="NCBI Taxonomy" id="599730"/>
    <lineage>
        <taxon>Eukaryota</taxon>
        <taxon>Fungi</taxon>
        <taxon>Dikarya</taxon>
        <taxon>Ascomycota</taxon>
        <taxon>Saccharomycotina</taxon>
        <taxon>Saccharomycetes</taxon>
        <taxon>Phaffomycetales</taxon>
        <taxon>Wickerhamomycetaceae</taxon>
        <taxon>Wickerhamomyces</taxon>
    </lineage>
</organism>
<evidence type="ECO:0000313" key="3">
    <source>
        <dbReference type="Proteomes" id="UP000774326"/>
    </source>
</evidence>
<proteinExistence type="predicted"/>
<feature type="transmembrane region" description="Helical" evidence="1">
    <location>
        <begin position="12"/>
        <end position="34"/>
    </location>
</feature>
<dbReference type="Proteomes" id="UP000774326">
    <property type="component" value="Unassembled WGS sequence"/>
</dbReference>
<protein>
    <submittedName>
        <fullName evidence="2">Uncharacterized protein</fullName>
    </submittedName>
</protein>
<keyword evidence="1" id="KW-1133">Transmembrane helix</keyword>
<reference evidence="2" key="1">
    <citation type="journal article" date="2021" name="Open Biol.">
        <title>Shared evolutionary footprints suggest mitochondrial oxidative damage underlies multiple complex I losses in fungi.</title>
        <authorList>
            <person name="Schikora-Tamarit M.A."/>
            <person name="Marcet-Houben M."/>
            <person name="Nosek J."/>
            <person name="Gabaldon T."/>
        </authorList>
    </citation>
    <scope>NUCLEOTIDE SEQUENCE</scope>
    <source>
        <strain evidence="2">CBS2887</strain>
    </source>
</reference>
<accession>A0A9P8QB71</accession>
<keyword evidence="1" id="KW-0472">Membrane</keyword>
<evidence type="ECO:0000256" key="1">
    <source>
        <dbReference type="SAM" id="Phobius"/>
    </source>
</evidence>
<name>A0A9P8QB71_WICPI</name>
<dbReference type="EMBL" id="JAEUBG010000861">
    <property type="protein sequence ID" value="KAH3687367.1"/>
    <property type="molecule type" value="Genomic_DNA"/>
</dbReference>